<dbReference type="FunFam" id="3.40.50.980:FF:000001">
    <property type="entry name" value="Non-ribosomal peptide synthetase"/>
    <property type="match status" value="1"/>
</dbReference>
<dbReference type="InterPro" id="IPR001242">
    <property type="entry name" value="Condensation_dom"/>
</dbReference>
<gene>
    <name evidence="9" type="ORF">BP422_11125</name>
</gene>
<dbReference type="InterPro" id="IPR036736">
    <property type="entry name" value="ACP-like_sf"/>
</dbReference>
<evidence type="ECO:0000313" key="10">
    <source>
        <dbReference type="Proteomes" id="UP000197781"/>
    </source>
</evidence>
<dbReference type="Gene3D" id="3.30.300.30">
    <property type="match status" value="1"/>
</dbReference>
<dbReference type="InterPro" id="IPR025110">
    <property type="entry name" value="AMP-bd_C"/>
</dbReference>
<dbReference type="FunFam" id="3.40.50.12780:FF:000012">
    <property type="entry name" value="Non-ribosomal peptide synthetase"/>
    <property type="match status" value="1"/>
</dbReference>
<comment type="cofactor">
    <cofactor evidence="1">
        <name>pantetheine 4'-phosphate</name>
        <dbReference type="ChEBI" id="CHEBI:47942"/>
    </cofactor>
</comment>
<dbReference type="PROSITE" id="PS50075">
    <property type="entry name" value="CARRIER"/>
    <property type="match status" value="1"/>
</dbReference>
<keyword evidence="5" id="KW-0677">Repeat</keyword>
<dbReference type="InterPro" id="IPR009081">
    <property type="entry name" value="PP-bd_ACP"/>
</dbReference>
<dbReference type="GO" id="GO:0031177">
    <property type="term" value="F:phosphopantetheine binding"/>
    <property type="evidence" value="ECO:0007669"/>
    <property type="project" value="InterPro"/>
</dbReference>
<dbReference type="SMART" id="SM00823">
    <property type="entry name" value="PKS_PP"/>
    <property type="match status" value="1"/>
</dbReference>
<dbReference type="Pfam" id="PF13193">
    <property type="entry name" value="AMP-binding_C"/>
    <property type="match status" value="1"/>
</dbReference>
<dbReference type="KEGG" id="bfm:BP422_11125"/>
<evidence type="ECO:0000256" key="1">
    <source>
        <dbReference type="ARBA" id="ARBA00001957"/>
    </source>
</evidence>
<dbReference type="InterPro" id="IPR000873">
    <property type="entry name" value="AMP-dep_synth/lig_dom"/>
</dbReference>
<dbReference type="InterPro" id="IPR045851">
    <property type="entry name" value="AMP-bd_C_sf"/>
</dbReference>
<dbReference type="Pfam" id="PF00550">
    <property type="entry name" value="PP-binding"/>
    <property type="match status" value="1"/>
</dbReference>
<accession>A0A220MGG0</accession>
<keyword evidence="4" id="KW-0597">Phosphoprotein</keyword>
<dbReference type="NCBIfam" id="TIGR01733">
    <property type="entry name" value="AA-adenyl-dom"/>
    <property type="match status" value="1"/>
</dbReference>
<keyword evidence="7" id="KW-0511">Multifunctional enzyme</keyword>
<keyword evidence="6" id="KW-0045">Antibiotic biosynthesis</keyword>
<evidence type="ECO:0000256" key="7">
    <source>
        <dbReference type="ARBA" id="ARBA00023268"/>
    </source>
</evidence>
<dbReference type="SUPFAM" id="SSF52777">
    <property type="entry name" value="CoA-dependent acyltransferases"/>
    <property type="match status" value="2"/>
</dbReference>
<dbReference type="InterPro" id="IPR023213">
    <property type="entry name" value="CAT-like_dom_sf"/>
</dbReference>
<reference evidence="9 10" key="1">
    <citation type="submission" date="2016-11" db="EMBL/GenBank/DDBJ databases">
        <authorList>
            <person name="Jaros S."/>
            <person name="Januszkiewicz K."/>
            <person name="Wedrychowicz H."/>
        </authorList>
    </citation>
    <scope>NUCLEOTIDE SEQUENCE [LARGE SCALE GENOMIC DNA]</scope>
    <source>
        <strain evidence="9 10">NF2</strain>
    </source>
</reference>
<keyword evidence="3" id="KW-0596">Phosphopantetheine</keyword>
<dbReference type="Pfam" id="PF00668">
    <property type="entry name" value="Condensation"/>
    <property type="match status" value="1"/>
</dbReference>
<evidence type="ECO:0000256" key="2">
    <source>
        <dbReference type="ARBA" id="ARBA00006432"/>
    </source>
</evidence>
<dbReference type="PANTHER" id="PTHR45527">
    <property type="entry name" value="NONRIBOSOMAL PEPTIDE SYNTHETASE"/>
    <property type="match status" value="1"/>
</dbReference>
<protein>
    <submittedName>
        <fullName evidence="9">Non-ribosomal peptide synthetase</fullName>
    </submittedName>
</protein>
<feature type="domain" description="Carrier" evidence="8">
    <location>
        <begin position="564"/>
        <end position="639"/>
    </location>
</feature>
<dbReference type="CDD" id="cd05930">
    <property type="entry name" value="A_NRPS"/>
    <property type="match status" value="1"/>
</dbReference>
<evidence type="ECO:0000256" key="6">
    <source>
        <dbReference type="ARBA" id="ARBA00023194"/>
    </source>
</evidence>
<dbReference type="CDD" id="cd19531">
    <property type="entry name" value="LCL_NRPS-like"/>
    <property type="match status" value="1"/>
</dbReference>
<name>A0A220MGG0_9BACL</name>
<dbReference type="GO" id="GO:0008610">
    <property type="term" value="P:lipid biosynthetic process"/>
    <property type="evidence" value="ECO:0007669"/>
    <property type="project" value="UniProtKB-ARBA"/>
</dbReference>
<dbReference type="SUPFAM" id="SSF47336">
    <property type="entry name" value="ACP-like"/>
    <property type="match status" value="1"/>
</dbReference>
<dbReference type="EMBL" id="CP018145">
    <property type="protein sequence ID" value="ASJ54045.1"/>
    <property type="molecule type" value="Genomic_DNA"/>
</dbReference>
<organism evidence="9 10">
    <name type="scientific">Brevibacillus formosus</name>
    <dbReference type="NCBI Taxonomy" id="54913"/>
    <lineage>
        <taxon>Bacteria</taxon>
        <taxon>Bacillati</taxon>
        <taxon>Bacillota</taxon>
        <taxon>Bacilli</taxon>
        <taxon>Bacillales</taxon>
        <taxon>Paenibacillaceae</taxon>
        <taxon>Brevibacillus</taxon>
    </lineage>
</organism>
<dbReference type="GO" id="GO:0043041">
    <property type="term" value="P:amino acid activation for nonribosomal peptide biosynthetic process"/>
    <property type="evidence" value="ECO:0007669"/>
    <property type="project" value="TreeGrafter"/>
</dbReference>
<dbReference type="GO" id="GO:0017000">
    <property type="term" value="P:antibiotic biosynthetic process"/>
    <property type="evidence" value="ECO:0007669"/>
    <property type="project" value="UniProtKB-KW"/>
</dbReference>
<dbReference type="Proteomes" id="UP000197781">
    <property type="component" value="Chromosome"/>
</dbReference>
<dbReference type="AlphaFoldDB" id="A0A220MGG0"/>
<sequence length="1096" mass="124303">MNGRMELDLDLNEFNLLTDDEANLLSRVNQTDKPYRNKVTIAELFARQAEKTPDRVAVVEADRERTYAELHAEANQLARILKDAGVVPSQLVGILADRSSRMVAAVLAILQAGGGYVPVDPHYPRARIRYLLQDSRCKVLVTESIYLDEIIPDLPDSIETIICLDETSFHHEGYKVYTASDIRRQKDEILAPAGSEVDVAYVIYTSGSTGAPKGVMITHKQVLNTLFWLEETFPLSETDVVAQKTSISFTDSVWELFWPLMVGSKLSILKEEDGKDPGALYDWLREQRITVTQFVPTMMNVFLAHVHSRNETDPLPNLKWVFNGGEALTANLVREWNRLFRVARIANIYGMTESAIYASVYLCTEQPAEETLRIPIGVPIANTHMYILGQTGEICPPDVKGEICIGGIGITDGYLGKPELTEKAFTYHPITGERLYRTGDVGLISETGVFEYLGRMDDQVQVRGYRVELKEVERAVLQHPAVNQVAVLAMTDQMGLIELACYYVVQKDGVQPDGLRAHLLEWLPEYMIPSYFMDLSEMPLTPHGKIDRKALPAVKPSVSSEYVSPENPIEQKLAELWADVLQIPSPGVLDHFVGHGGHSLKAIQLLSRVESDFQVKLSMRDLFDAPTIRGLANRITGSLQEMEQKPIALLSDQEYYPVTRAQERLYLLWQLEEDATSYHTPGVMRITGSLDSGRLQDVADQLVARHEALRTSFHLMEGQVKQKVHSDLSVLIETWKTDEEAVEKTIERFFRSFDLKQAPLLRIGLIELSSEDHLLIFDMHHIISDGISKSILLEEFCYLYQGQVLPELSVQAKEFAWWQREQAAEIGWAEHEAYWLDAFSGQPQPLAIPTDYPRPQTMTFDGDELLTELSGEWLEKLDSFTRQSSTTLYMLLLAAYSVLLSRYSNQEDIVVGCDMDGRQRAEFAPVVGMFVNTLALRNWPKKELTVQEYIGQVRQNVLSGFEHGDYPFDQLVSQIQFPRDPARNPLFDAMLTLHHAAEQQKVRLDQIEFAPYEFRRKAAMLDLALEVVKAEDHIGMHWQYNTNLYHRRTIERMAQDFVILLEQMVAHPNRTIGQLQIGHGVVQVAQGQVDDDDFAF</sequence>
<dbReference type="Gene3D" id="3.40.50.12780">
    <property type="entry name" value="N-terminal domain of ligase-like"/>
    <property type="match status" value="1"/>
</dbReference>
<dbReference type="GO" id="GO:0044550">
    <property type="term" value="P:secondary metabolite biosynthetic process"/>
    <property type="evidence" value="ECO:0007669"/>
    <property type="project" value="TreeGrafter"/>
</dbReference>
<comment type="similarity">
    <text evidence="2">Belongs to the ATP-dependent AMP-binding enzyme family.</text>
</comment>
<dbReference type="Gene3D" id="1.10.1200.10">
    <property type="entry name" value="ACP-like"/>
    <property type="match status" value="1"/>
</dbReference>
<dbReference type="Gene3D" id="3.30.559.10">
    <property type="entry name" value="Chloramphenicol acetyltransferase-like domain"/>
    <property type="match status" value="1"/>
</dbReference>
<dbReference type="InterPro" id="IPR020806">
    <property type="entry name" value="PKS_PP-bd"/>
</dbReference>
<dbReference type="InterPro" id="IPR010071">
    <property type="entry name" value="AA_adenyl_dom"/>
</dbReference>
<evidence type="ECO:0000256" key="5">
    <source>
        <dbReference type="ARBA" id="ARBA00022737"/>
    </source>
</evidence>
<dbReference type="Pfam" id="PF00501">
    <property type="entry name" value="AMP-binding"/>
    <property type="match status" value="1"/>
</dbReference>
<dbReference type="FunFam" id="1.10.1200.10:FF:000005">
    <property type="entry name" value="Nonribosomal peptide synthetase 1"/>
    <property type="match status" value="1"/>
</dbReference>
<dbReference type="InterPro" id="IPR042099">
    <property type="entry name" value="ANL_N_sf"/>
</dbReference>
<dbReference type="GO" id="GO:0003824">
    <property type="term" value="F:catalytic activity"/>
    <property type="evidence" value="ECO:0007669"/>
    <property type="project" value="UniProtKB-KW"/>
</dbReference>
<dbReference type="InterPro" id="IPR020845">
    <property type="entry name" value="AMP-binding_CS"/>
</dbReference>
<evidence type="ECO:0000259" key="8">
    <source>
        <dbReference type="PROSITE" id="PS50075"/>
    </source>
</evidence>
<evidence type="ECO:0000256" key="4">
    <source>
        <dbReference type="ARBA" id="ARBA00022553"/>
    </source>
</evidence>
<dbReference type="GO" id="GO:0005829">
    <property type="term" value="C:cytosol"/>
    <property type="evidence" value="ECO:0007669"/>
    <property type="project" value="TreeGrafter"/>
</dbReference>
<dbReference type="PANTHER" id="PTHR45527:SF1">
    <property type="entry name" value="FATTY ACID SYNTHASE"/>
    <property type="match status" value="1"/>
</dbReference>
<dbReference type="PROSITE" id="PS00455">
    <property type="entry name" value="AMP_BINDING"/>
    <property type="match status" value="1"/>
</dbReference>
<evidence type="ECO:0000256" key="3">
    <source>
        <dbReference type="ARBA" id="ARBA00022450"/>
    </source>
</evidence>
<dbReference type="RefSeq" id="WP_088907835.1">
    <property type="nucleotide sequence ID" value="NZ_CP018145.1"/>
</dbReference>
<evidence type="ECO:0000313" key="9">
    <source>
        <dbReference type="EMBL" id="ASJ54045.1"/>
    </source>
</evidence>
<dbReference type="Gene3D" id="3.30.559.30">
    <property type="entry name" value="Nonribosomal peptide synthetase, condensation domain"/>
    <property type="match status" value="1"/>
</dbReference>
<proteinExistence type="inferred from homology"/>
<dbReference type="SUPFAM" id="SSF56801">
    <property type="entry name" value="Acetyl-CoA synthetase-like"/>
    <property type="match status" value="1"/>
</dbReference>